<gene>
    <name evidence="6" type="ORF">P0M35_00970</name>
</gene>
<feature type="transmembrane region" description="Helical" evidence="4">
    <location>
        <begin position="31"/>
        <end position="54"/>
    </location>
</feature>
<organism evidence="6 7">
    <name type="scientific">Stygiobacter electus</name>
    <dbReference type="NCBI Taxonomy" id="3032292"/>
    <lineage>
        <taxon>Bacteria</taxon>
        <taxon>Pseudomonadati</taxon>
        <taxon>Ignavibacteriota</taxon>
        <taxon>Ignavibacteria</taxon>
        <taxon>Ignavibacteriales</taxon>
        <taxon>Melioribacteraceae</taxon>
        <taxon>Stygiobacter</taxon>
    </lineage>
</organism>
<keyword evidence="4" id="KW-1133">Transmembrane helix</keyword>
<evidence type="ECO:0000313" key="7">
    <source>
        <dbReference type="Proteomes" id="UP001221302"/>
    </source>
</evidence>
<keyword evidence="4" id="KW-0472">Membrane</keyword>
<feature type="transmembrane region" description="Helical" evidence="4">
    <location>
        <begin position="424"/>
        <end position="443"/>
    </location>
</feature>
<proteinExistence type="inferred from homology"/>
<feature type="domain" description="Glycosyltransferase 2-like" evidence="5">
    <location>
        <begin position="107"/>
        <end position="274"/>
    </location>
</feature>
<evidence type="ECO:0000256" key="4">
    <source>
        <dbReference type="SAM" id="Phobius"/>
    </source>
</evidence>
<dbReference type="InterPro" id="IPR001173">
    <property type="entry name" value="Glyco_trans_2-like"/>
</dbReference>
<dbReference type="CDD" id="cd06423">
    <property type="entry name" value="CESA_like"/>
    <property type="match status" value="1"/>
</dbReference>
<evidence type="ECO:0000256" key="3">
    <source>
        <dbReference type="ARBA" id="ARBA00022679"/>
    </source>
</evidence>
<evidence type="ECO:0000259" key="5">
    <source>
        <dbReference type="Pfam" id="PF00535"/>
    </source>
</evidence>
<keyword evidence="3" id="KW-0808">Transferase</keyword>
<dbReference type="Proteomes" id="UP001221302">
    <property type="component" value="Unassembled WGS sequence"/>
</dbReference>
<accession>A0AAE3NXT7</accession>
<protein>
    <submittedName>
        <fullName evidence="6">Glycosyltransferase</fullName>
    </submittedName>
</protein>
<dbReference type="Gene3D" id="3.90.550.10">
    <property type="entry name" value="Spore Coat Polysaccharide Biosynthesis Protein SpsA, Chain A"/>
    <property type="match status" value="1"/>
</dbReference>
<dbReference type="RefSeq" id="WP_321534472.1">
    <property type="nucleotide sequence ID" value="NZ_JARGDL010000001.1"/>
</dbReference>
<dbReference type="SUPFAM" id="SSF53448">
    <property type="entry name" value="Nucleotide-diphospho-sugar transferases"/>
    <property type="match status" value="1"/>
</dbReference>
<dbReference type="PANTHER" id="PTHR43630:SF1">
    <property type="entry name" value="POLY-BETA-1,6-N-ACETYL-D-GLUCOSAMINE SYNTHASE"/>
    <property type="match status" value="1"/>
</dbReference>
<feature type="transmembrane region" description="Helical" evidence="4">
    <location>
        <begin position="364"/>
        <end position="385"/>
    </location>
</feature>
<dbReference type="PANTHER" id="PTHR43630">
    <property type="entry name" value="POLY-BETA-1,6-N-ACETYL-D-GLUCOSAMINE SYNTHASE"/>
    <property type="match status" value="1"/>
</dbReference>
<reference evidence="6" key="1">
    <citation type="submission" date="2023-03" db="EMBL/GenBank/DDBJ databases">
        <title>Stygiobacter electus gen. nov., sp. nov., facultatively anaerobic thermotolerant bacterium of the class Ignavibacteria from a well of Yessentuki mineral water deposit.</title>
        <authorList>
            <person name="Podosokorskaya O.A."/>
            <person name="Elcheninov A.G."/>
            <person name="Petrova N.F."/>
            <person name="Zavarzina D.G."/>
            <person name="Kublanov I.V."/>
            <person name="Merkel A.Y."/>
        </authorList>
    </citation>
    <scope>NUCLEOTIDE SEQUENCE</scope>
    <source>
        <strain evidence="6">09-Me</strain>
    </source>
</reference>
<feature type="transmembrane region" description="Helical" evidence="4">
    <location>
        <begin position="391"/>
        <end position="412"/>
    </location>
</feature>
<feature type="transmembrane region" description="Helical" evidence="4">
    <location>
        <begin position="60"/>
        <end position="91"/>
    </location>
</feature>
<evidence type="ECO:0000256" key="1">
    <source>
        <dbReference type="ARBA" id="ARBA00006739"/>
    </source>
</evidence>
<comment type="similarity">
    <text evidence="1">Belongs to the glycosyltransferase 2 family.</text>
</comment>
<evidence type="ECO:0000256" key="2">
    <source>
        <dbReference type="ARBA" id="ARBA00022676"/>
    </source>
</evidence>
<keyword evidence="4" id="KW-0812">Transmembrane</keyword>
<comment type="caution">
    <text evidence="6">The sequence shown here is derived from an EMBL/GenBank/DDBJ whole genome shotgun (WGS) entry which is preliminary data.</text>
</comment>
<sequence length="477" mass="53976">MKINNEKYQIALDNREIEPPKRNEAIEKIRTIIISGVLSLLLIIVILITLPLTVLSWSGLFVYSSIVSLVIFLFILLIRYFATLFMAYFYLTKYTIQEKGGYFPFVSIIVPVYNEGKVLKDSIESLLELDYPNYEIIIVNDGSTDDTAEVGESLVGYQKGRLGLVKVSLINKPNGGKSKALNAGIQYSEAQFILCMDGDSQLSENTLKMAVRHFIDPAVGAVAGNVKVQNRKRILTDLQALEYLEGLNMARSAQGFLQMVNIIPGPIGVFRKSALRDAGFYSSDTFAEDADLTLKILAAGWKIIYEPNAIAFTEAPITVYQLLKQRYRWTRGILQAIRKHKRLLYNPTINFNTSMILWQMFYEALLWPTMNIFVNLYFIIVALFYGLSSFIFLWWIGIATLDLMAAVYCIAAEKEEFRLVPYAIIYRVIFILMIDVTKAMATIEEFLGFKMTWGKLERTGLAGVNKGNSTLQSATIK</sequence>
<name>A0AAE3NXT7_9BACT</name>
<keyword evidence="7" id="KW-1185">Reference proteome</keyword>
<dbReference type="GO" id="GO:0016757">
    <property type="term" value="F:glycosyltransferase activity"/>
    <property type="evidence" value="ECO:0007669"/>
    <property type="project" value="UniProtKB-KW"/>
</dbReference>
<dbReference type="InterPro" id="IPR029044">
    <property type="entry name" value="Nucleotide-diphossugar_trans"/>
</dbReference>
<dbReference type="AlphaFoldDB" id="A0AAE3NXT7"/>
<keyword evidence="2" id="KW-0328">Glycosyltransferase</keyword>
<dbReference type="EMBL" id="JARGDL010000001">
    <property type="protein sequence ID" value="MDF1610707.1"/>
    <property type="molecule type" value="Genomic_DNA"/>
</dbReference>
<dbReference type="Pfam" id="PF00535">
    <property type="entry name" value="Glycos_transf_2"/>
    <property type="match status" value="1"/>
</dbReference>
<evidence type="ECO:0000313" key="6">
    <source>
        <dbReference type="EMBL" id="MDF1610707.1"/>
    </source>
</evidence>